<keyword evidence="7" id="KW-1185">Reference proteome</keyword>
<keyword evidence="2" id="KW-0274">FAD</keyword>
<gene>
    <name evidence="6" type="ORF">SAMN05660733_02056</name>
</gene>
<dbReference type="OrthoDB" id="9782160at2"/>
<proteinExistence type="predicted"/>
<dbReference type="Pfam" id="PF01494">
    <property type="entry name" value="FAD_binding_3"/>
    <property type="match status" value="1"/>
</dbReference>
<dbReference type="InterPro" id="IPR002938">
    <property type="entry name" value="FAD-bd"/>
</dbReference>
<keyword evidence="1" id="KW-0285">Flavoprotein</keyword>
<organism evidence="6 7">
    <name type="scientific">Lentzea albidocapillata</name>
    <dbReference type="NCBI Taxonomy" id="40571"/>
    <lineage>
        <taxon>Bacteria</taxon>
        <taxon>Bacillati</taxon>
        <taxon>Actinomycetota</taxon>
        <taxon>Actinomycetes</taxon>
        <taxon>Pseudonocardiales</taxon>
        <taxon>Pseudonocardiaceae</taxon>
        <taxon>Lentzea</taxon>
    </lineage>
</organism>
<evidence type="ECO:0000256" key="1">
    <source>
        <dbReference type="ARBA" id="ARBA00022630"/>
    </source>
</evidence>
<evidence type="ECO:0000313" key="7">
    <source>
        <dbReference type="Proteomes" id="UP000192840"/>
    </source>
</evidence>
<dbReference type="GO" id="GO:0004497">
    <property type="term" value="F:monooxygenase activity"/>
    <property type="evidence" value="ECO:0007669"/>
    <property type="project" value="UniProtKB-KW"/>
</dbReference>
<sequence length="420" mass="44066">MRVVVVGGGIGGLSLAAGARRSGHEVTVFDRDTDVAATGGYHITLDERAQSALRRLVAPEIMRRLLASSSALRLRDRDMFWDYRGRVLGHGPDLSGSASIDVDRITLRTLLAEAVGEDLHLGRAVSGVGTDEHGMPQVMFADGTPVTADLVVGADGTHSVVARHLAAGPTSHPAGIIGFSGRTLRADLTVAERHRLGTRSSMAIGPRGAALYVGFLDPVGNAALDAPELSTSITTGPTYIWGAMFPEFARTDFLRDLHGTALRTALLDRFRDHRWAGHTLEVIARTDPGSVAAFRFNAASTRATDLAPWTAGRITALGDAVHATPPTAGMGAGAAIQDAADLLARLDALPDGTTTAITDAMGRYEAQLRQRGGEVLTAAMKTVRLILATDTTLGALATAALSPVVAAATRLRRSPSSPRK</sequence>
<evidence type="ECO:0000256" key="3">
    <source>
        <dbReference type="ARBA" id="ARBA00023002"/>
    </source>
</evidence>
<evidence type="ECO:0000256" key="2">
    <source>
        <dbReference type="ARBA" id="ARBA00022827"/>
    </source>
</evidence>
<keyword evidence="3" id="KW-0560">Oxidoreductase</keyword>
<dbReference type="PANTHER" id="PTHR47178">
    <property type="entry name" value="MONOOXYGENASE, FAD-BINDING"/>
    <property type="match status" value="1"/>
</dbReference>
<dbReference type="eggNOG" id="COG0654">
    <property type="taxonomic scope" value="Bacteria"/>
</dbReference>
<dbReference type="Gene3D" id="3.50.50.60">
    <property type="entry name" value="FAD/NAD(P)-binding domain"/>
    <property type="match status" value="1"/>
</dbReference>
<dbReference type="Pfam" id="PF13450">
    <property type="entry name" value="NAD_binding_8"/>
    <property type="match status" value="1"/>
</dbReference>
<evidence type="ECO:0000313" key="6">
    <source>
        <dbReference type="EMBL" id="SMC84615.1"/>
    </source>
</evidence>
<dbReference type="AlphaFoldDB" id="A0A1W2CH83"/>
<dbReference type="PRINTS" id="PR00420">
    <property type="entry name" value="RNGMNOXGNASE"/>
</dbReference>
<evidence type="ECO:0000259" key="5">
    <source>
        <dbReference type="Pfam" id="PF01494"/>
    </source>
</evidence>
<accession>A0A1W2CH83</accession>
<dbReference type="EMBL" id="FWYC01000005">
    <property type="protein sequence ID" value="SMC84615.1"/>
    <property type="molecule type" value="Genomic_DNA"/>
</dbReference>
<dbReference type="GO" id="GO:0071949">
    <property type="term" value="F:FAD binding"/>
    <property type="evidence" value="ECO:0007669"/>
    <property type="project" value="InterPro"/>
</dbReference>
<name>A0A1W2CH83_9PSEU</name>
<feature type="domain" description="FAD-binding" evidence="5">
    <location>
        <begin position="280"/>
        <end position="375"/>
    </location>
</feature>
<dbReference type="SUPFAM" id="SSF51905">
    <property type="entry name" value="FAD/NAD(P)-binding domain"/>
    <property type="match status" value="1"/>
</dbReference>
<dbReference type="InterPro" id="IPR036188">
    <property type="entry name" value="FAD/NAD-bd_sf"/>
</dbReference>
<keyword evidence="4" id="KW-0503">Monooxygenase</keyword>
<dbReference type="STRING" id="40571.SAMN05660733_02056"/>
<evidence type="ECO:0000256" key="4">
    <source>
        <dbReference type="ARBA" id="ARBA00023033"/>
    </source>
</evidence>
<dbReference type="Proteomes" id="UP000192840">
    <property type="component" value="Unassembled WGS sequence"/>
</dbReference>
<protein>
    <submittedName>
        <fullName evidence="6">2-polyprenyl-6-methoxyphenol hydroxylase</fullName>
    </submittedName>
</protein>
<reference evidence="7" key="1">
    <citation type="submission" date="2017-04" db="EMBL/GenBank/DDBJ databases">
        <authorList>
            <person name="Varghese N."/>
            <person name="Submissions S."/>
        </authorList>
    </citation>
    <scope>NUCLEOTIDE SEQUENCE [LARGE SCALE GENOMIC DNA]</scope>
    <source>
        <strain evidence="7">DSM 44073</strain>
    </source>
</reference>
<dbReference type="PANTHER" id="PTHR47178:SF6">
    <property type="entry name" value="FAD-BINDING DOMAIN-CONTAINING PROTEIN"/>
    <property type="match status" value="1"/>
</dbReference>